<evidence type="ECO:0000256" key="4">
    <source>
        <dbReference type="ARBA" id="ARBA00023002"/>
    </source>
</evidence>
<dbReference type="Pfam" id="PF21478">
    <property type="entry name" value="GcvP2_C"/>
    <property type="match status" value="1"/>
</dbReference>
<dbReference type="PANTHER" id="PTHR11773:SF1">
    <property type="entry name" value="GLYCINE DEHYDROGENASE (DECARBOXYLATING), MITOCHONDRIAL"/>
    <property type="match status" value="1"/>
</dbReference>
<dbReference type="InterPro" id="IPR049315">
    <property type="entry name" value="GDC-P_N"/>
</dbReference>
<comment type="catalytic activity">
    <reaction evidence="5 6">
        <text>N(6)-[(R)-lipoyl]-L-lysyl-[glycine-cleavage complex H protein] + glycine + H(+) = N(6)-[(R)-S(8)-aminomethyldihydrolipoyl]-L-lysyl-[glycine-cleavage complex H protein] + CO2</text>
        <dbReference type="Rhea" id="RHEA:24304"/>
        <dbReference type="Rhea" id="RHEA-COMP:10494"/>
        <dbReference type="Rhea" id="RHEA-COMP:10495"/>
        <dbReference type="ChEBI" id="CHEBI:15378"/>
        <dbReference type="ChEBI" id="CHEBI:16526"/>
        <dbReference type="ChEBI" id="CHEBI:57305"/>
        <dbReference type="ChEBI" id="CHEBI:83099"/>
        <dbReference type="ChEBI" id="CHEBI:83143"/>
        <dbReference type="EC" id="1.4.4.2"/>
    </reaction>
</comment>
<evidence type="ECO:0000256" key="3">
    <source>
        <dbReference type="ARBA" id="ARBA00022898"/>
    </source>
</evidence>
<evidence type="ECO:0000313" key="9">
    <source>
        <dbReference type="EMBL" id="MFC4804437.1"/>
    </source>
</evidence>
<evidence type="ECO:0000256" key="5">
    <source>
        <dbReference type="ARBA" id="ARBA00049026"/>
    </source>
</evidence>
<keyword evidence="3 6" id="KW-0663">Pyridoxal phosphate</keyword>
<evidence type="ECO:0000259" key="8">
    <source>
        <dbReference type="Pfam" id="PF21478"/>
    </source>
</evidence>
<dbReference type="Gene3D" id="6.20.440.10">
    <property type="match status" value="1"/>
</dbReference>
<comment type="subunit">
    <text evidence="6">The glycine cleavage system is composed of four proteins: P, T, L and H. In this organism, the P 'protein' is a heterodimer of two subunits.</text>
</comment>
<comment type="cofactor">
    <cofactor evidence="1 6">
        <name>pyridoxal 5'-phosphate</name>
        <dbReference type="ChEBI" id="CHEBI:597326"/>
    </cofactor>
</comment>
<dbReference type="GO" id="GO:0004375">
    <property type="term" value="F:glycine dehydrogenase (decarboxylating) activity"/>
    <property type="evidence" value="ECO:0007669"/>
    <property type="project" value="UniProtKB-EC"/>
</dbReference>
<organism evidence="9 10">
    <name type="scientific">Filifactor villosus</name>
    <dbReference type="NCBI Taxonomy" id="29374"/>
    <lineage>
        <taxon>Bacteria</taxon>
        <taxon>Bacillati</taxon>
        <taxon>Bacillota</taxon>
        <taxon>Clostridia</taxon>
        <taxon>Peptostreptococcales</taxon>
        <taxon>Filifactoraceae</taxon>
        <taxon>Filifactor</taxon>
    </lineage>
</organism>
<comment type="similarity">
    <text evidence="6">Belongs to the GcvP family. C-terminal subunit subfamily.</text>
</comment>
<sequence>MKNYDKLIFDLSVEGRKAYSLPELDVPETKAIPQEFLREEELDFPELFELDIIRHYTNLSHKNFGIDTGFYPLGSCTMKYNPKINEQMARLEGFVNLHPLQEEETVQGALRLMYELDRSLCEITGMDKMTLNPAAGAHGEFTGVNIIKAYHEHRGDVKRDKVIVPDSAHGTNPATAVMAGCSVIEVKSDENGLVDIESLKAVVGEDTCALMLTNPNTVGIFETHIEEITDIIHQAGGLVYYDGANANAIMGHARPGDMGFDVVHLNIHKTFTTPHGGGGPGCGPVGVKELLVPFLPKPTVEKKDDKYYLEYDMPNSMGRVKDFQGHFAMMVRAYTYILMMGCDGLKEASTIAVLNANYIKESLKEDYKISFDRVCKHECVFAGLKDNADGQVSTLDVAKRLMDKGFHPPTIYFPLIVHEALMVEPTETESKETLDAFIAAMKEIAKEAKENPEELKKAPHSTLVRRPDETLAARNPILKYIKE</sequence>
<dbReference type="Proteomes" id="UP001595916">
    <property type="component" value="Unassembled WGS sequence"/>
</dbReference>
<protein>
    <recommendedName>
        <fullName evidence="6">Probable glycine dehydrogenase (decarboxylating) subunit 2</fullName>
        <ecNumber evidence="6">1.4.4.2</ecNumber>
    </recommendedName>
    <alternativeName>
        <fullName evidence="6">Glycine cleavage system P-protein subunit 2</fullName>
    </alternativeName>
    <alternativeName>
        <fullName evidence="6">Glycine decarboxylase subunit 2</fullName>
    </alternativeName>
    <alternativeName>
        <fullName evidence="6">Glycine dehydrogenase (aminomethyl-transferring) subunit 2</fullName>
    </alternativeName>
</protein>
<dbReference type="InterPro" id="IPR049316">
    <property type="entry name" value="GDC-P_C"/>
</dbReference>
<dbReference type="CDD" id="cd00613">
    <property type="entry name" value="GDC-P"/>
    <property type="match status" value="1"/>
</dbReference>
<dbReference type="Gene3D" id="3.40.640.10">
    <property type="entry name" value="Type I PLP-dependent aspartate aminotransferase-like (Major domain)"/>
    <property type="match status" value="1"/>
</dbReference>
<reference evidence="10" key="1">
    <citation type="journal article" date="2019" name="Int. J. Syst. Evol. Microbiol.">
        <title>The Global Catalogue of Microorganisms (GCM) 10K type strain sequencing project: providing services to taxonomists for standard genome sequencing and annotation.</title>
        <authorList>
            <consortium name="The Broad Institute Genomics Platform"/>
            <consortium name="The Broad Institute Genome Sequencing Center for Infectious Disease"/>
            <person name="Wu L."/>
            <person name="Ma J."/>
        </authorList>
    </citation>
    <scope>NUCLEOTIDE SEQUENCE [LARGE SCALE GENOMIC DNA]</scope>
    <source>
        <strain evidence="10">CCUG 46385</strain>
    </source>
</reference>
<dbReference type="EMBL" id="JBHSHL010000014">
    <property type="protein sequence ID" value="MFC4804437.1"/>
    <property type="molecule type" value="Genomic_DNA"/>
</dbReference>
<feature type="modified residue" description="N6-(pyridoxal phosphate)lysine" evidence="6">
    <location>
        <position position="269"/>
    </location>
</feature>
<dbReference type="NCBIfam" id="NF003346">
    <property type="entry name" value="PRK04366.1"/>
    <property type="match status" value="1"/>
</dbReference>
<dbReference type="InterPro" id="IPR015421">
    <property type="entry name" value="PyrdxlP-dep_Trfase_major"/>
</dbReference>
<comment type="function">
    <text evidence="2 6">The glycine cleavage system catalyzes the degradation of glycine. The P protein binds the alpha-amino group of glycine through its pyridoxal phosphate cofactor; CO(2) is released and the remaining methylamine moiety is then transferred to the lipoamide cofactor of the H protein.</text>
</comment>
<dbReference type="Pfam" id="PF02347">
    <property type="entry name" value="GDC-P"/>
    <property type="match status" value="1"/>
</dbReference>
<evidence type="ECO:0000313" key="10">
    <source>
        <dbReference type="Proteomes" id="UP001595916"/>
    </source>
</evidence>
<name>A0ABV9QK94_9FIRM</name>
<evidence type="ECO:0000259" key="7">
    <source>
        <dbReference type="Pfam" id="PF02347"/>
    </source>
</evidence>
<evidence type="ECO:0000256" key="6">
    <source>
        <dbReference type="HAMAP-Rule" id="MF_00713"/>
    </source>
</evidence>
<dbReference type="InterPro" id="IPR015422">
    <property type="entry name" value="PyrdxlP-dep_Trfase_small"/>
</dbReference>
<proteinExistence type="inferred from homology"/>
<dbReference type="InterPro" id="IPR015424">
    <property type="entry name" value="PyrdxlP-dep_Trfase"/>
</dbReference>
<gene>
    <name evidence="6 9" type="primary">gcvPB</name>
    <name evidence="9" type="ORF">ACFO4R_05010</name>
</gene>
<feature type="domain" description="Glycine dehydrogenase C-terminal" evidence="8">
    <location>
        <begin position="348"/>
        <end position="464"/>
    </location>
</feature>
<dbReference type="RefSeq" id="WP_379787942.1">
    <property type="nucleotide sequence ID" value="NZ_JBHSHL010000014.1"/>
</dbReference>
<keyword evidence="10" id="KW-1185">Reference proteome</keyword>
<feature type="domain" description="Glycine cleavage system P-protein N-terminal" evidence="7">
    <location>
        <begin position="29"/>
        <end position="296"/>
    </location>
</feature>
<dbReference type="InterPro" id="IPR023012">
    <property type="entry name" value="GcvPB"/>
</dbReference>
<evidence type="ECO:0000256" key="2">
    <source>
        <dbReference type="ARBA" id="ARBA00003788"/>
    </source>
</evidence>
<comment type="caution">
    <text evidence="9">The sequence shown here is derived from an EMBL/GenBank/DDBJ whole genome shotgun (WGS) entry which is preliminary data.</text>
</comment>
<dbReference type="InterPro" id="IPR020581">
    <property type="entry name" value="GDC_P"/>
</dbReference>
<keyword evidence="4 6" id="KW-0560">Oxidoreductase</keyword>
<dbReference type="HAMAP" id="MF_00713">
    <property type="entry name" value="GcvPB"/>
    <property type="match status" value="1"/>
</dbReference>
<evidence type="ECO:0000256" key="1">
    <source>
        <dbReference type="ARBA" id="ARBA00001933"/>
    </source>
</evidence>
<accession>A0ABV9QK94</accession>
<dbReference type="SUPFAM" id="SSF53383">
    <property type="entry name" value="PLP-dependent transferases"/>
    <property type="match status" value="1"/>
</dbReference>
<dbReference type="Gene3D" id="3.90.1150.10">
    <property type="entry name" value="Aspartate Aminotransferase, domain 1"/>
    <property type="match status" value="1"/>
</dbReference>
<dbReference type="EC" id="1.4.4.2" evidence="6"/>
<dbReference type="PANTHER" id="PTHR11773">
    <property type="entry name" value="GLYCINE DEHYDROGENASE, DECARBOXYLATING"/>
    <property type="match status" value="1"/>
</dbReference>